<evidence type="ECO:0000256" key="1">
    <source>
        <dbReference type="SAM" id="MobiDB-lite"/>
    </source>
</evidence>
<dbReference type="PROSITE" id="PS50011">
    <property type="entry name" value="PROTEIN_KINASE_DOM"/>
    <property type="match status" value="1"/>
</dbReference>
<evidence type="ECO:0000313" key="4">
    <source>
        <dbReference type="Proteomes" id="UP001338582"/>
    </source>
</evidence>
<dbReference type="Proteomes" id="UP001338582">
    <property type="component" value="Chromosome 2"/>
</dbReference>
<dbReference type="SUPFAM" id="SSF48371">
    <property type="entry name" value="ARM repeat"/>
    <property type="match status" value="1"/>
</dbReference>
<gene>
    <name evidence="3" type="ORF">PUMCH_001918</name>
</gene>
<dbReference type="InterPro" id="IPR011009">
    <property type="entry name" value="Kinase-like_dom_sf"/>
</dbReference>
<dbReference type="GO" id="GO:0005737">
    <property type="term" value="C:cytoplasm"/>
    <property type="evidence" value="ECO:0007669"/>
    <property type="project" value="TreeGrafter"/>
</dbReference>
<dbReference type="Gene3D" id="1.25.10.10">
    <property type="entry name" value="Leucine-rich Repeat Variant"/>
    <property type="match status" value="1"/>
</dbReference>
<dbReference type="InterPro" id="IPR011989">
    <property type="entry name" value="ARM-like"/>
</dbReference>
<feature type="region of interest" description="Disordered" evidence="1">
    <location>
        <begin position="675"/>
        <end position="739"/>
    </location>
</feature>
<feature type="compositionally biased region" description="Acidic residues" evidence="1">
    <location>
        <begin position="727"/>
        <end position="739"/>
    </location>
</feature>
<dbReference type="KEGG" id="asau:88172983"/>
<dbReference type="SUPFAM" id="SSF56112">
    <property type="entry name" value="Protein kinase-like (PK-like)"/>
    <property type="match status" value="1"/>
</dbReference>
<dbReference type="GO" id="GO:0006409">
    <property type="term" value="P:tRNA export from nucleus"/>
    <property type="evidence" value="ECO:0007669"/>
    <property type="project" value="TreeGrafter"/>
</dbReference>
<dbReference type="EMBL" id="CP138895">
    <property type="protein sequence ID" value="WPK24638.1"/>
    <property type="molecule type" value="Genomic_DNA"/>
</dbReference>
<dbReference type="GeneID" id="88172983"/>
<dbReference type="PANTHER" id="PTHR12984:SF3">
    <property type="entry name" value="N-TERMINAL KINASE-LIKE PROTEIN"/>
    <property type="match status" value="1"/>
</dbReference>
<feature type="compositionally biased region" description="Basic residues" evidence="1">
    <location>
        <begin position="704"/>
        <end position="716"/>
    </location>
</feature>
<protein>
    <recommendedName>
        <fullName evidence="2">Protein kinase domain-containing protein</fullName>
    </recommendedName>
</protein>
<dbReference type="InterPro" id="IPR051177">
    <property type="entry name" value="CIK-Related_Protein"/>
</dbReference>
<dbReference type="InterPro" id="IPR000719">
    <property type="entry name" value="Prot_kinase_dom"/>
</dbReference>
<dbReference type="Gene3D" id="3.30.200.20">
    <property type="entry name" value="Phosphorylase Kinase, domain 1"/>
    <property type="match status" value="1"/>
</dbReference>
<proteinExistence type="predicted"/>
<organism evidence="3 4">
    <name type="scientific">Australozyma saopauloensis</name>
    <dbReference type="NCBI Taxonomy" id="291208"/>
    <lineage>
        <taxon>Eukaryota</taxon>
        <taxon>Fungi</taxon>
        <taxon>Dikarya</taxon>
        <taxon>Ascomycota</taxon>
        <taxon>Saccharomycotina</taxon>
        <taxon>Pichiomycetes</taxon>
        <taxon>Metschnikowiaceae</taxon>
        <taxon>Australozyma</taxon>
    </lineage>
</organism>
<dbReference type="GO" id="GO:0005524">
    <property type="term" value="F:ATP binding"/>
    <property type="evidence" value="ECO:0007669"/>
    <property type="project" value="InterPro"/>
</dbReference>
<feature type="domain" description="Protein kinase" evidence="2">
    <location>
        <begin position="5"/>
        <end position="373"/>
    </location>
</feature>
<dbReference type="PANTHER" id="PTHR12984">
    <property type="entry name" value="SCY1-RELATED S/T PROTEIN KINASE-LIKE"/>
    <property type="match status" value="1"/>
</dbReference>
<dbReference type="Gene3D" id="1.10.510.10">
    <property type="entry name" value="Transferase(Phosphotransferase) domain 1"/>
    <property type="match status" value="1"/>
</dbReference>
<dbReference type="GO" id="GO:0004672">
    <property type="term" value="F:protein kinase activity"/>
    <property type="evidence" value="ECO:0007669"/>
    <property type="project" value="InterPro"/>
</dbReference>
<sequence length="739" mass="82974">MNFLSSAFSLLSTSSIPYTIKSKIVEPTGNADHIIWTVYDGVNPKNDSAVTIFEFNLKEPATAHYKDLARNCFKKLKLIRIPEVITIIDFIENDNYLYLITEKVLPLTTYLELRQPLAADVKIYGLFKVLNALNFINSKANCVHANLNFTSVWVNELGEWRLFGYELLTNLTSDPDQPLYRLSDNMKSFKNTIPPEVASNGVTALQSNPKLLDSYKLGMFIYQIFATKDFYEIAEPFSETLPAKISGLVDRSGVPKPLIQPVSQLINTRRISIEKFSQDTEKFFSSNRLVEFSQLLEEIKFADNQTKLSFFKHDLEEYINGEFPPGYLDNKLLPDIVEQYNNLVKLKAQLAASPEEQASRQEAMSTILNHILVLSSNLDEKVFNKLVSPVIFQAFSLPDRAVRLSLLKHLANYGPKLNDQDVQLQVFPNLLTGFQDTNFLIRETTLTSLTLIIGKISVKQINNDLLKVLAKLQMDPKPSIRTNTLILIIKISGSIYSNSRNNVMITALAKALRDSFTPCKMAALSGFDKLIDSFGLEEKCTKVLGHIAVALMDPKSHKVRSEAKRVLQRYLDSVEAHAAKFLKDEEDEDAEEKEFMDRVSEAKSSTVKVESSNPPASSFGWGMVNKLVSSEPSSVAGTINPIMNRSTPDVTRINSPAIEEQTWSDDALDEWGSEEIHTTAPPTTQATKIISKPKPAPKKEPLLQKKKATKLAKPHRTPGSTLKLELSDGEQDDAWGNDW</sequence>
<name>A0AAX4H7U8_9ASCO</name>
<dbReference type="AlphaFoldDB" id="A0AAX4H7U8"/>
<reference evidence="3 4" key="1">
    <citation type="submission" date="2023-10" db="EMBL/GenBank/DDBJ databases">
        <title>Draft Genome Sequence of Candida saopaulonensis from a very Premature Infant with Sepsis.</title>
        <authorList>
            <person name="Ning Y."/>
            <person name="Dai R."/>
            <person name="Xiao M."/>
            <person name="Xu Y."/>
            <person name="Yan Q."/>
            <person name="Zhang L."/>
        </authorList>
    </citation>
    <scope>NUCLEOTIDE SEQUENCE [LARGE SCALE GENOMIC DNA]</scope>
    <source>
        <strain evidence="3 4">19XY460</strain>
    </source>
</reference>
<evidence type="ECO:0000313" key="3">
    <source>
        <dbReference type="EMBL" id="WPK24638.1"/>
    </source>
</evidence>
<dbReference type="RefSeq" id="XP_062877021.1">
    <property type="nucleotide sequence ID" value="XM_063020951.1"/>
</dbReference>
<dbReference type="InterPro" id="IPR016024">
    <property type="entry name" value="ARM-type_fold"/>
</dbReference>
<evidence type="ECO:0000259" key="2">
    <source>
        <dbReference type="PROSITE" id="PS50011"/>
    </source>
</evidence>
<keyword evidence="4" id="KW-1185">Reference proteome</keyword>
<accession>A0AAX4H7U8</accession>